<evidence type="ECO:0000313" key="1">
    <source>
        <dbReference type="EMBL" id="GJS96151.1"/>
    </source>
</evidence>
<protein>
    <submittedName>
        <fullName evidence="1">Uncharacterized protein</fullName>
    </submittedName>
</protein>
<name>A0ABQ5A3E0_9ASTR</name>
<sequence>ETELGIEMTDIEFFEKLHKKDKGKGTWCDLREERAEAKYRKIVMKKNGADDLADIPFDDEAWAYNSRRIDEAWIESEVAARVEKRMEAFQADMQQRVQEQVHVQVQEQVEKFLAGLQNQAPTYW</sequence>
<gene>
    <name evidence="1" type="ORF">Tco_0803119</name>
</gene>
<organism evidence="1 2">
    <name type="scientific">Tanacetum coccineum</name>
    <dbReference type="NCBI Taxonomy" id="301880"/>
    <lineage>
        <taxon>Eukaryota</taxon>
        <taxon>Viridiplantae</taxon>
        <taxon>Streptophyta</taxon>
        <taxon>Embryophyta</taxon>
        <taxon>Tracheophyta</taxon>
        <taxon>Spermatophyta</taxon>
        <taxon>Magnoliopsida</taxon>
        <taxon>eudicotyledons</taxon>
        <taxon>Gunneridae</taxon>
        <taxon>Pentapetalae</taxon>
        <taxon>asterids</taxon>
        <taxon>campanulids</taxon>
        <taxon>Asterales</taxon>
        <taxon>Asteraceae</taxon>
        <taxon>Asteroideae</taxon>
        <taxon>Anthemideae</taxon>
        <taxon>Anthemidinae</taxon>
        <taxon>Tanacetum</taxon>
    </lineage>
</organism>
<accession>A0ABQ5A3E0</accession>
<evidence type="ECO:0000313" key="2">
    <source>
        <dbReference type="Proteomes" id="UP001151760"/>
    </source>
</evidence>
<dbReference type="Proteomes" id="UP001151760">
    <property type="component" value="Unassembled WGS sequence"/>
</dbReference>
<comment type="caution">
    <text evidence="1">The sequence shown here is derived from an EMBL/GenBank/DDBJ whole genome shotgun (WGS) entry which is preliminary data.</text>
</comment>
<reference evidence="1" key="1">
    <citation type="journal article" date="2022" name="Int. J. Mol. Sci.">
        <title>Draft Genome of Tanacetum Coccineum: Genomic Comparison of Closely Related Tanacetum-Family Plants.</title>
        <authorList>
            <person name="Yamashiro T."/>
            <person name="Shiraishi A."/>
            <person name="Nakayama K."/>
            <person name="Satake H."/>
        </authorList>
    </citation>
    <scope>NUCLEOTIDE SEQUENCE</scope>
</reference>
<reference evidence="1" key="2">
    <citation type="submission" date="2022-01" db="EMBL/GenBank/DDBJ databases">
        <authorList>
            <person name="Yamashiro T."/>
            <person name="Shiraishi A."/>
            <person name="Satake H."/>
            <person name="Nakayama K."/>
        </authorList>
    </citation>
    <scope>NUCLEOTIDE SEQUENCE</scope>
</reference>
<keyword evidence="2" id="KW-1185">Reference proteome</keyword>
<proteinExistence type="predicted"/>
<feature type="non-terminal residue" evidence="1">
    <location>
        <position position="1"/>
    </location>
</feature>
<dbReference type="EMBL" id="BQNB010011864">
    <property type="protein sequence ID" value="GJS96151.1"/>
    <property type="molecule type" value="Genomic_DNA"/>
</dbReference>